<dbReference type="Gene3D" id="4.10.1000.10">
    <property type="entry name" value="Zinc finger, CCCH-type"/>
    <property type="match status" value="2"/>
</dbReference>
<dbReference type="InterPro" id="IPR000571">
    <property type="entry name" value="Znf_CCCH"/>
</dbReference>
<dbReference type="OrthoDB" id="415459at2759"/>
<evidence type="ECO:0000256" key="4">
    <source>
        <dbReference type="PROSITE-ProRule" id="PRU00723"/>
    </source>
</evidence>
<dbReference type="GO" id="GO:0008270">
    <property type="term" value="F:zinc ion binding"/>
    <property type="evidence" value="ECO:0007669"/>
    <property type="project" value="UniProtKB-KW"/>
</dbReference>
<dbReference type="InterPro" id="IPR036855">
    <property type="entry name" value="Znf_CCCH_sf"/>
</dbReference>
<organism evidence="7 8">
    <name type="scientific">Polarella glacialis</name>
    <name type="common">Dinoflagellate</name>
    <dbReference type="NCBI Taxonomy" id="89957"/>
    <lineage>
        <taxon>Eukaryota</taxon>
        <taxon>Sar</taxon>
        <taxon>Alveolata</taxon>
        <taxon>Dinophyceae</taxon>
        <taxon>Suessiales</taxon>
        <taxon>Suessiaceae</taxon>
        <taxon>Polarella</taxon>
    </lineage>
</organism>
<keyword evidence="2 4" id="KW-0863">Zinc-finger</keyword>
<dbReference type="SMART" id="SM00356">
    <property type="entry name" value="ZnF_C3H1"/>
    <property type="match status" value="2"/>
</dbReference>
<proteinExistence type="predicted"/>
<reference evidence="7" key="1">
    <citation type="submission" date="2021-02" db="EMBL/GenBank/DDBJ databases">
        <authorList>
            <person name="Dougan E. K."/>
            <person name="Rhodes N."/>
            <person name="Thang M."/>
            <person name="Chan C."/>
        </authorList>
    </citation>
    <scope>NUCLEOTIDE SEQUENCE</scope>
</reference>
<dbReference type="PROSITE" id="PS50103">
    <property type="entry name" value="ZF_C3H1"/>
    <property type="match status" value="2"/>
</dbReference>
<feature type="non-terminal residue" evidence="7">
    <location>
        <position position="1"/>
    </location>
</feature>
<dbReference type="Proteomes" id="UP000654075">
    <property type="component" value="Unassembled WGS sequence"/>
</dbReference>
<name>A0A813FS20_POLGL</name>
<feature type="compositionally biased region" description="Polar residues" evidence="5">
    <location>
        <begin position="98"/>
        <end position="107"/>
    </location>
</feature>
<evidence type="ECO:0000256" key="1">
    <source>
        <dbReference type="ARBA" id="ARBA00022723"/>
    </source>
</evidence>
<dbReference type="Pfam" id="PF00642">
    <property type="entry name" value="zf-CCCH"/>
    <property type="match status" value="1"/>
</dbReference>
<evidence type="ECO:0000259" key="6">
    <source>
        <dbReference type="PROSITE" id="PS50103"/>
    </source>
</evidence>
<evidence type="ECO:0000256" key="2">
    <source>
        <dbReference type="ARBA" id="ARBA00022771"/>
    </source>
</evidence>
<feature type="zinc finger region" description="C3H1-type" evidence="4">
    <location>
        <begin position="55"/>
        <end position="83"/>
    </location>
</feature>
<evidence type="ECO:0000313" key="7">
    <source>
        <dbReference type="EMBL" id="CAE8615304.1"/>
    </source>
</evidence>
<feature type="region of interest" description="Disordered" evidence="5">
    <location>
        <begin position="98"/>
        <end position="128"/>
    </location>
</feature>
<evidence type="ECO:0000313" key="8">
    <source>
        <dbReference type="Proteomes" id="UP000654075"/>
    </source>
</evidence>
<accession>A0A813FS20</accession>
<dbReference type="AlphaFoldDB" id="A0A813FS20"/>
<keyword evidence="1 4" id="KW-0479">Metal-binding</keyword>
<feature type="domain" description="C3H1-type" evidence="6">
    <location>
        <begin position="55"/>
        <end position="83"/>
    </location>
</feature>
<comment type="caution">
    <text evidence="7">The sequence shown here is derived from an EMBL/GenBank/DDBJ whole genome shotgun (WGS) entry which is preliminary data.</text>
</comment>
<protein>
    <recommendedName>
        <fullName evidence="6">C3H1-type domain-containing protein</fullName>
    </recommendedName>
</protein>
<sequence length="264" mass="28990">NVSSARHWDSRRFALYRGQFTKTQLCHYFSSGACTKGSECHFAHGLSELSVTPDLKKTAICEDWKRGACHLPTWECQFAHGQAELRSSLAFQPLGSEGSTCEHSGSEGSPCDSVLSETNTTTSQKPRKLGLVPKGMLSQKVLRHKLQQPVISDLADVLQSFAINQGPGQPTLLDVLQIMQERQGPKVPRYIASARAPGSRRQELSSSSTCNGFRPRSAHEVFEPARVPLPSFSFSSFSTVLGAAPPFPSEFEMREFATESPVFV</sequence>
<feature type="zinc finger region" description="C3H1-type" evidence="4">
    <location>
        <begin position="20"/>
        <end position="47"/>
    </location>
</feature>
<dbReference type="EMBL" id="CAJNNV010025600">
    <property type="protein sequence ID" value="CAE8615304.1"/>
    <property type="molecule type" value="Genomic_DNA"/>
</dbReference>
<keyword evidence="3 4" id="KW-0862">Zinc</keyword>
<evidence type="ECO:0000256" key="5">
    <source>
        <dbReference type="SAM" id="MobiDB-lite"/>
    </source>
</evidence>
<keyword evidence="8" id="KW-1185">Reference proteome</keyword>
<dbReference type="SUPFAM" id="SSF90229">
    <property type="entry name" value="CCCH zinc finger"/>
    <property type="match status" value="1"/>
</dbReference>
<evidence type="ECO:0000256" key="3">
    <source>
        <dbReference type="ARBA" id="ARBA00022833"/>
    </source>
</evidence>
<feature type="domain" description="C3H1-type" evidence="6">
    <location>
        <begin position="20"/>
        <end position="47"/>
    </location>
</feature>
<feature type="compositionally biased region" description="Polar residues" evidence="5">
    <location>
        <begin position="115"/>
        <end position="124"/>
    </location>
</feature>
<gene>
    <name evidence="7" type="ORF">PGLA1383_LOCUS33021</name>
</gene>